<dbReference type="EMBL" id="UYRR01035713">
    <property type="protein sequence ID" value="VDK65331.1"/>
    <property type="molecule type" value="Genomic_DNA"/>
</dbReference>
<dbReference type="AlphaFoldDB" id="A0A0M3KDX0"/>
<name>A0A0M3KDX0_ANISI</name>
<evidence type="ECO:0000313" key="3">
    <source>
        <dbReference type="WBParaSite" id="ASIM_0001917501-mRNA-1"/>
    </source>
</evidence>
<reference evidence="3" key="1">
    <citation type="submission" date="2017-02" db="UniProtKB">
        <authorList>
            <consortium name="WormBaseParasite"/>
        </authorList>
    </citation>
    <scope>IDENTIFICATION</scope>
</reference>
<evidence type="ECO:0000313" key="1">
    <source>
        <dbReference type="EMBL" id="VDK65331.1"/>
    </source>
</evidence>
<keyword evidence="2" id="KW-1185">Reference proteome</keyword>
<dbReference type="WBParaSite" id="ASIM_0001917501-mRNA-1">
    <property type="protein sequence ID" value="ASIM_0001917501-mRNA-1"/>
    <property type="gene ID" value="ASIM_0001917501"/>
</dbReference>
<reference evidence="1 2" key="2">
    <citation type="submission" date="2018-11" db="EMBL/GenBank/DDBJ databases">
        <authorList>
            <consortium name="Pathogen Informatics"/>
        </authorList>
    </citation>
    <scope>NUCLEOTIDE SEQUENCE [LARGE SCALE GENOMIC DNA]</scope>
</reference>
<sequence>MTEQISGGGGGGSTETLTDHDVDQLLIRYDSIVIDACLDVCTAFTWIPFGSRVVGQQLIAPKAVDLNKSYETEANDGRTKKMVVVAISTWMAIRRSIQSAQMKFWRSNRFRSDRTYHPKTLADSGFYHVGPGAQLRPQLWPGHIYRTIRQRQQYFKEQYN</sequence>
<dbReference type="Proteomes" id="UP000267096">
    <property type="component" value="Unassembled WGS sequence"/>
</dbReference>
<organism evidence="3">
    <name type="scientific">Anisakis simplex</name>
    <name type="common">Herring worm</name>
    <dbReference type="NCBI Taxonomy" id="6269"/>
    <lineage>
        <taxon>Eukaryota</taxon>
        <taxon>Metazoa</taxon>
        <taxon>Ecdysozoa</taxon>
        <taxon>Nematoda</taxon>
        <taxon>Chromadorea</taxon>
        <taxon>Rhabditida</taxon>
        <taxon>Spirurina</taxon>
        <taxon>Ascaridomorpha</taxon>
        <taxon>Ascaridoidea</taxon>
        <taxon>Anisakidae</taxon>
        <taxon>Anisakis</taxon>
        <taxon>Anisakis simplex complex</taxon>
    </lineage>
</organism>
<proteinExistence type="predicted"/>
<accession>A0A0M3KDX0</accession>
<protein>
    <submittedName>
        <fullName evidence="3">Transposase</fullName>
    </submittedName>
</protein>
<gene>
    <name evidence="1" type="ORF">ASIM_LOCUS18568</name>
</gene>
<evidence type="ECO:0000313" key="2">
    <source>
        <dbReference type="Proteomes" id="UP000267096"/>
    </source>
</evidence>